<organism evidence="9 10">
    <name type="scientific">Thermogutta terrifontis</name>
    <dbReference type="NCBI Taxonomy" id="1331910"/>
    <lineage>
        <taxon>Bacteria</taxon>
        <taxon>Pseudomonadati</taxon>
        <taxon>Planctomycetota</taxon>
        <taxon>Planctomycetia</taxon>
        <taxon>Pirellulales</taxon>
        <taxon>Thermoguttaceae</taxon>
        <taxon>Thermogutta</taxon>
    </lineage>
</organism>
<dbReference type="Gene3D" id="3.90.1150.10">
    <property type="entry name" value="Aspartate Aminotransferase, domain 1"/>
    <property type="match status" value="1"/>
</dbReference>
<protein>
    <recommendedName>
        <fullName evidence="3">cysteine desulfurase</fullName>
        <ecNumber evidence="3">2.8.1.7</ecNumber>
    </recommendedName>
</protein>
<name>A0A286RI73_9BACT</name>
<dbReference type="PIRSF" id="PIRSF005572">
    <property type="entry name" value="NifS"/>
    <property type="match status" value="1"/>
</dbReference>
<evidence type="ECO:0000259" key="8">
    <source>
        <dbReference type="Pfam" id="PF00266"/>
    </source>
</evidence>
<dbReference type="EC" id="2.8.1.7" evidence="3"/>
<dbReference type="GO" id="GO:0006534">
    <property type="term" value="P:cysteine metabolic process"/>
    <property type="evidence" value="ECO:0007669"/>
    <property type="project" value="InterPro"/>
</dbReference>
<dbReference type="KEGG" id="ttf:THTE_3024"/>
<dbReference type="Pfam" id="PF00266">
    <property type="entry name" value="Aminotran_5"/>
    <property type="match status" value="1"/>
</dbReference>
<evidence type="ECO:0000256" key="4">
    <source>
        <dbReference type="ARBA" id="ARBA00022679"/>
    </source>
</evidence>
<feature type="compositionally biased region" description="Basic and acidic residues" evidence="7">
    <location>
        <begin position="237"/>
        <end position="253"/>
    </location>
</feature>
<dbReference type="AlphaFoldDB" id="A0A286RI73"/>
<dbReference type="SUPFAM" id="SSF53383">
    <property type="entry name" value="PLP-dependent transferases"/>
    <property type="match status" value="1"/>
</dbReference>
<dbReference type="GO" id="GO:0031071">
    <property type="term" value="F:cysteine desulfurase activity"/>
    <property type="evidence" value="ECO:0007669"/>
    <property type="project" value="UniProtKB-EC"/>
</dbReference>
<evidence type="ECO:0000256" key="6">
    <source>
        <dbReference type="ARBA" id="ARBA00050776"/>
    </source>
</evidence>
<evidence type="ECO:0000313" key="10">
    <source>
        <dbReference type="Proteomes" id="UP000215086"/>
    </source>
</evidence>
<evidence type="ECO:0000313" key="9">
    <source>
        <dbReference type="EMBL" id="ASV75626.1"/>
    </source>
</evidence>
<dbReference type="InterPro" id="IPR010970">
    <property type="entry name" value="Cys_dSase_SufS"/>
</dbReference>
<keyword evidence="5" id="KW-0663">Pyridoxal phosphate</keyword>
<dbReference type="InterPro" id="IPR015424">
    <property type="entry name" value="PyrdxlP-dep_Trfase"/>
</dbReference>
<dbReference type="NCBIfam" id="TIGR01977">
    <property type="entry name" value="am_tr_V_EF2568"/>
    <property type="match status" value="1"/>
</dbReference>
<evidence type="ECO:0000256" key="1">
    <source>
        <dbReference type="ARBA" id="ARBA00001933"/>
    </source>
</evidence>
<dbReference type="InterPro" id="IPR016454">
    <property type="entry name" value="Cysteine_dSase"/>
</dbReference>
<dbReference type="InterPro" id="IPR015421">
    <property type="entry name" value="PyrdxlP-dep_Trfase_major"/>
</dbReference>
<accession>A0A286RI73</accession>
<gene>
    <name evidence="9" type="ORF">THTE_3024</name>
</gene>
<comment type="cofactor">
    <cofactor evidence="1">
        <name>pyridoxal 5'-phosphate</name>
        <dbReference type="ChEBI" id="CHEBI:597326"/>
    </cofactor>
</comment>
<keyword evidence="4 9" id="KW-0808">Transferase</keyword>
<reference evidence="9 10" key="1">
    <citation type="journal article" name="Front. Microbiol.">
        <title>Sugar Metabolism of the First Thermophilic Planctomycete Thermogutta terrifontis: Comparative Genomic and Transcriptomic Approaches.</title>
        <authorList>
            <person name="Elcheninov A.G."/>
            <person name="Menzel P."/>
            <person name="Gudbergsdottir S.R."/>
            <person name="Slesarev A.I."/>
            <person name="Kadnikov V.V."/>
            <person name="Krogh A."/>
            <person name="Bonch-Osmolovskaya E.A."/>
            <person name="Peng X."/>
            <person name="Kublanov I.V."/>
        </authorList>
    </citation>
    <scope>NUCLEOTIDE SEQUENCE [LARGE SCALE GENOMIC DNA]</scope>
    <source>
        <strain evidence="9 10">R1</strain>
    </source>
</reference>
<evidence type="ECO:0000256" key="2">
    <source>
        <dbReference type="ARBA" id="ARBA00010447"/>
    </source>
</evidence>
<dbReference type="InterPro" id="IPR000192">
    <property type="entry name" value="Aminotrans_V_dom"/>
</dbReference>
<dbReference type="Proteomes" id="UP000215086">
    <property type="component" value="Chromosome"/>
</dbReference>
<dbReference type="OrthoDB" id="9804366at2"/>
<dbReference type="EMBL" id="CP018477">
    <property type="protein sequence ID" value="ASV75626.1"/>
    <property type="molecule type" value="Genomic_DNA"/>
</dbReference>
<dbReference type="RefSeq" id="WP_095415633.1">
    <property type="nucleotide sequence ID" value="NZ_CP018477.1"/>
</dbReference>
<sequence length="389" mass="42667">MATKRIYLDNAATTWPKPPAVYEAVEAYQRNLGCSPGRSTYRDAMEADRVVAEARRAVARCLGLSDPHRIVFGFNGTDVLNMAIRGVVRPGDHVITTAADHNSVLRPLRFYEEYHHVQVDRIPCDPRGFVILEELEKALRPETRLVAVNHASNVVGTLQPLEEIVKLVRRHCEAIILVDAAQSLGHLPLFPKELGIDLLAAPGHKGLLGPMGTGVLYLAPRIEERLVPLRMGGTGSRSDEDRQPDFLPDKFEPGNHNAPGLAGLVEGIRYLEARTLEEIRQHEIALTAQLIAGLKEVPGVTLYGPPSAEQRVGVVSLNIEGYSPEEVAGILDLHYGIQVRSGIHCAPLMHRTLGTVERGGAVRFSFSPFTTREEIDAAIQAVTEIARHS</sequence>
<dbReference type="InterPro" id="IPR015422">
    <property type="entry name" value="PyrdxlP-dep_Trfase_small"/>
</dbReference>
<comment type="catalytic activity">
    <reaction evidence="6">
        <text>(sulfur carrier)-H + L-cysteine = (sulfur carrier)-SH + L-alanine</text>
        <dbReference type="Rhea" id="RHEA:43892"/>
        <dbReference type="Rhea" id="RHEA-COMP:14737"/>
        <dbReference type="Rhea" id="RHEA-COMP:14739"/>
        <dbReference type="ChEBI" id="CHEBI:29917"/>
        <dbReference type="ChEBI" id="CHEBI:35235"/>
        <dbReference type="ChEBI" id="CHEBI:57972"/>
        <dbReference type="ChEBI" id="CHEBI:64428"/>
        <dbReference type="EC" id="2.8.1.7"/>
    </reaction>
</comment>
<evidence type="ECO:0000256" key="3">
    <source>
        <dbReference type="ARBA" id="ARBA00012239"/>
    </source>
</evidence>
<feature type="region of interest" description="Disordered" evidence="7">
    <location>
        <begin position="231"/>
        <end position="255"/>
    </location>
</feature>
<evidence type="ECO:0000256" key="7">
    <source>
        <dbReference type="SAM" id="MobiDB-lite"/>
    </source>
</evidence>
<proteinExistence type="inferred from homology"/>
<dbReference type="CDD" id="cd06453">
    <property type="entry name" value="SufS_like"/>
    <property type="match status" value="1"/>
</dbReference>
<dbReference type="Gene3D" id="3.40.640.10">
    <property type="entry name" value="Type I PLP-dependent aspartate aminotransferase-like (Major domain)"/>
    <property type="match status" value="1"/>
</dbReference>
<dbReference type="GO" id="GO:0030170">
    <property type="term" value="F:pyridoxal phosphate binding"/>
    <property type="evidence" value="ECO:0007669"/>
    <property type="project" value="InterPro"/>
</dbReference>
<feature type="domain" description="Aminotransferase class V" evidence="8">
    <location>
        <begin position="6"/>
        <end position="377"/>
    </location>
</feature>
<dbReference type="PANTHER" id="PTHR43586">
    <property type="entry name" value="CYSTEINE DESULFURASE"/>
    <property type="match status" value="1"/>
</dbReference>
<keyword evidence="10" id="KW-1185">Reference proteome</keyword>
<comment type="similarity">
    <text evidence="2">Belongs to the class-V pyridoxal-phosphate-dependent aminotransferase family. Csd subfamily.</text>
</comment>
<evidence type="ECO:0000256" key="5">
    <source>
        <dbReference type="ARBA" id="ARBA00022898"/>
    </source>
</evidence>
<dbReference type="InterPro" id="IPR010969">
    <property type="entry name" value="Cys_dSase-rel_unknwn_funct"/>
</dbReference>
<dbReference type="PANTHER" id="PTHR43586:SF4">
    <property type="entry name" value="ISOPENICILLIN N EPIMERASE"/>
    <property type="match status" value="1"/>
</dbReference>